<dbReference type="Proteomes" id="UP000887229">
    <property type="component" value="Unassembled WGS sequence"/>
</dbReference>
<evidence type="ECO:0000256" key="2">
    <source>
        <dbReference type="SAM" id="MobiDB-lite"/>
    </source>
</evidence>
<protein>
    <submittedName>
        <fullName evidence="4">Allergen Asp F7</fullName>
    </submittedName>
</protein>
<name>A0A9P8CK38_9HYPO</name>
<feature type="compositionally biased region" description="Low complexity" evidence="2">
    <location>
        <begin position="144"/>
        <end position="160"/>
    </location>
</feature>
<dbReference type="SUPFAM" id="SSF50685">
    <property type="entry name" value="Barwin-like endoglucanases"/>
    <property type="match status" value="1"/>
</dbReference>
<reference evidence="4" key="1">
    <citation type="journal article" date="2021" name="IMA Fungus">
        <title>Genomic characterization of three marine fungi, including Emericellopsis atlantica sp. nov. with signatures of a generalist lifestyle and marine biomass degradation.</title>
        <authorList>
            <person name="Hagestad O.C."/>
            <person name="Hou L."/>
            <person name="Andersen J.H."/>
            <person name="Hansen E.H."/>
            <person name="Altermark B."/>
            <person name="Li C."/>
            <person name="Kuhnert E."/>
            <person name="Cox R.J."/>
            <person name="Crous P.W."/>
            <person name="Spatafora J.W."/>
            <person name="Lail K."/>
            <person name="Amirebrahimi M."/>
            <person name="Lipzen A."/>
            <person name="Pangilinan J."/>
            <person name="Andreopoulos W."/>
            <person name="Hayes R.D."/>
            <person name="Ng V."/>
            <person name="Grigoriev I.V."/>
            <person name="Jackson S.A."/>
            <person name="Sutton T.D.S."/>
            <person name="Dobson A.D.W."/>
            <person name="Rama T."/>
        </authorList>
    </citation>
    <scope>NUCLEOTIDE SEQUENCE</scope>
    <source>
        <strain evidence="4">TS7</strain>
    </source>
</reference>
<comment type="caution">
    <text evidence="4">The sequence shown here is derived from an EMBL/GenBank/DDBJ whole genome shotgun (WGS) entry which is preliminary data.</text>
</comment>
<dbReference type="OrthoDB" id="623670at2759"/>
<keyword evidence="5" id="KW-1185">Reference proteome</keyword>
<sequence length="276" mass="29676">MKTTATLLTSAVLLGLAAAQPRVHQHHAHLHRREDEQKRDLVIETAWVTEVEYVTKIVDESTTRWITPTHETVPEPEPTTSDPPAVFAEEPKQETTEQPEPQTTEQPKEEPKPAPQSEPQPEPEPPTSSEPETTTQVYEPPAPTTTTQEEPKPSASSPPSNGGGSSGGLVHNGEITYYTVGLGACGEDDAGMDQVENIVALSHELMGTQSNGNPMCGQTITITVGGKSASATVRDKCMGCAMNDIDVSEKVFKALFGGSLTSGRQPVEWSFDNYSA</sequence>
<feature type="region of interest" description="Disordered" evidence="2">
    <location>
        <begin position="65"/>
        <end position="168"/>
    </location>
</feature>
<feature type="compositionally biased region" description="Pro residues" evidence="2">
    <location>
        <begin position="113"/>
        <end position="128"/>
    </location>
</feature>
<organism evidence="4 5">
    <name type="scientific">Emericellopsis atlantica</name>
    <dbReference type="NCBI Taxonomy" id="2614577"/>
    <lineage>
        <taxon>Eukaryota</taxon>
        <taxon>Fungi</taxon>
        <taxon>Dikarya</taxon>
        <taxon>Ascomycota</taxon>
        <taxon>Pezizomycotina</taxon>
        <taxon>Sordariomycetes</taxon>
        <taxon>Hypocreomycetidae</taxon>
        <taxon>Hypocreales</taxon>
        <taxon>Bionectriaceae</taxon>
        <taxon>Emericellopsis</taxon>
    </lineage>
</organism>
<evidence type="ECO:0000256" key="1">
    <source>
        <dbReference type="ARBA" id="ARBA00022729"/>
    </source>
</evidence>
<dbReference type="GeneID" id="70290622"/>
<feature type="chain" id="PRO_5040315448" evidence="3">
    <location>
        <begin position="20"/>
        <end position="276"/>
    </location>
</feature>
<evidence type="ECO:0000313" key="4">
    <source>
        <dbReference type="EMBL" id="KAG9249943.1"/>
    </source>
</evidence>
<dbReference type="Gene3D" id="2.40.40.10">
    <property type="entry name" value="RlpA-like domain"/>
    <property type="match status" value="1"/>
</dbReference>
<evidence type="ECO:0000313" key="5">
    <source>
        <dbReference type="Proteomes" id="UP000887229"/>
    </source>
</evidence>
<feature type="signal peptide" evidence="3">
    <location>
        <begin position="1"/>
        <end position="19"/>
    </location>
</feature>
<evidence type="ECO:0000256" key="3">
    <source>
        <dbReference type="SAM" id="SignalP"/>
    </source>
</evidence>
<keyword evidence="1 3" id="KW-0732">Signal</keyword>
<dbReference type="PANTHER" id="PTHR31836">
    <property type="match status" value="1"/>
</dbReference>
<dbReference type="InterPro" id="IPR036908">
    <property type="entry name" value="RlpA-like_sf"/>
</dbReference>
<dbReference type="RefSeq" id="XP_046113867.1">
    <property type="nucleotide sequence ID" value="XM_046259719.1"/>
</dbReference>
<gene>
    <name evidence="4" type="ORF">F5Z01DRAFT_435288</name>
</gene>
<dbReference type="EMBL" id="MU251287">
    <property type="protein sequence ID" value="KAG9249943.1"/>
    <property type="molecule type" value="Genomic_DNA"/>
</dbReference>
<dbReference type="CDD" id="cd22191">
    <property type="entry name" value="DPBB_RlpA_EXP_N-like"/>
    <property type="match status" value="1"/>
</dbReference>
<dbReference type="PANTHER" id="PTHR31836:SF28">
    <property type="entry name" value="SRCR DOMAIN-CONTAINING PROTEIN-RELATED"/>
    <property type="match status" value="1"/>
</dbReference>
<feature type="compositionally biased region" description="Low complexity" evidence="2">
    <location>
        <begin position="96"/>
        <end position="105"/>
    </location>
</feature>
<dbReference type="InterPro" id="IPR051477">
    <property type="entry name" value="Expansin_CellWall"/>
</dbReference>
<accession>A0A9P8CK38</accession>
<dbReference type="AlphaFoldDB" id="A0A9P8CK38"/>
<proteinExistence type="predicted"/>